<evidence type="ECO:0000256" key="5">
    <source>
        <dbReference type="ARBA" id="ARBA00022741"/>
    </source>
</evidence>
<dbReference type="FunFam" id="3.40.50.300:FF:000134">
    <property type="entry name" value="Iron-enterobactin ABC transporter ATP-binding protein"/>
    <property type="match status" value="1"/>
</dbReference>
<keyword evidence="8" id="KW-0406">Ion transport</keyword>
<dbReference type="AlphaFoldDB" id="A0A6N7EMB5"/>
<keyword evidence="9" id="KW-0472">Membrane</keyword>
<keyword evidence="2" id="KW-0813">Transport</keyword>
<comment type="caution">
    <text evidence="11">The sequence shown here is derived from an EMBL/GenBank/DDBJ whole genome shotgun (WGS) entry which is preliminary data.</text>
</comment>
<comment type="subcellular location">
    <subcellularLocation>
        <location evidence="1">Cell membrane</location>
        <topology evidence="1">Peripheral membrane protein</topology>
    </subcellularLocation>
</comment>
<evidence type="ECO:0000256" key="6">
    <source>
        <dbReference type="ARBA" id="ARBA00022840"/>
    </source>
</evidence>
<dbReference type="GO" id="GO:0005886">
    <property type="term" value="C:plasma membrane"/>
    <property type="evidence" value="ECO:0007669"/>
    <property type="project" value="UniProtKB-SubCell"/>
</dbReference>
<protein>
    <submittedName>
        <fullName evidence="11">ATP-binding cassette domain-containing protein</fullName>
    </submittedName>
</protein>
<keyword evidence="3" id="KW-1003">Cell membrane</keyword>
<dbReference type="InterPro" id="IPR017871">
    <property type="entry name" value="ABC_transporter-like_CS"/>
</dbReference>
<dbReference type="InterPro" id="IPR003593">
    <property type="entry name" value="AAA+_ATPase"/>
</dbReference>
<dbReference type="InterPro" id="IPR003439">
    <property type="entry name" value="ABC_transporter-like_ATP-bd"/>
</dbReference>
<dbReference type="EMBL" id="WHPC01000031">
    <property type="protein sequence ID" value="MPV37286.1"/>
    <property type="molecule type" value="Genomic_DNA"/>
</dbReference>
<reference evidence="11 12" key="1">
    <citation type="submission" date="2019-10" db="EMBL/GenBank/DDBJ databases">
        <title>Georgenia wutianyii sp. nov. and Georgenia yuyongxinii sp. nov. isolated from plateau pika (Ochotona curzoniae) in the Qinghai-Tibet plateau of China.</title>
        <authorList>
            <person name="Tian Z."/>
        </authorList>
    </citation>
    <scope>NUCLEOTIDE SEQUENCE [LARGE SCALE GENOMIC DNA]</scope>
    <source>
        <strain evidence="11 12">JCM 19765</strain>
    </source>
</reference>
<evidence type="ECO:0000313" key="12">
    <source>
        <dbReference type="Proteomes" id="UP000437709"/>
    </source>
</evidence>
<dbReference type="GO" id="GO:0005524">
    <property type="term" value="F:ATP binding"/>
    <property type="evidence" value="ECO:0007669"/>
    <property type="project" value="UniProtKB-KW"/>
</dbReference>
<dbReference type="CDD" id="cd03214">
    <property type="entry name" value="ABC_Iron-Siderophores_B12_Hemin"/>
    <property type="match status" value="1"/>
</dbReference>
<dbReference type="InterPro" id="IPR027417">
    <property type="entry name" value="P-loop_NTPase"/>
</dbReference>
<gene>
    <name evidence="11" type="ORF">GB881_09525</name>
</gene>
<organism evidence="11 12">
    <name type="scientific">Georgenia subflava</name>
    <dbReference type="NCBI Taxonomy" id="1622177"/>
    <lineage>
        <taxon>Bacteria</taxon>
        <taxon>Bacillati</taxon>
        <taxon>Actinomycetota</taxon>
        <taxon>Actinomycetes</taxon>
        <taxon>Micrococcales</taxon>
        <taxon>Bogoriellaceae</taxon>
        <taxon>Georgenia</taxon>
    </lineage>
</organism>
<evidence type="ECO:0000256" key="3">
    <source>
        <dbReference type="ARBA" id="ARBA00022475"/>
    </source>
</evidence>
<evidence type="ECO:0000259" key="10">
    <source>
        <dbReference type="PROSITE" id="PS50893"/>
    </source>
</evidence>
<dbReference type="PANTHER" id="PTHR42771:SF3">
    <property type="entry name" value="PETROBACTIN IMPORT ATP-BINDING PROTEIN YCLP"/>
    <property type="match status" value="1"/>
</dbReference>
<feature type="domain" description="ABC transporter" evidence="10">
    <location>
        <begin position="2"/>
        <end position="236"/>
    </location>
</feature>
<dbReference type="InterPro" id="IPR051535">
    <property type="entry name" value="Siderophore_ABC-ATPase"/>
</dbReference>
<evidence type="ECO:0000256" key="7">
    <source>
        <dbReference type="ARBA" id="ARBA00023004"/>
    </source>
</evidence>
<evidence type="ECO:0000313" key="11">
    <source>
        <dbReference type="EMBL" id="MPV37286.1"/>
    </source>
</evidence>
<keyword evidence="4" id="KW-0410">Iron transport</keyword>
<evidence type="ECO:0000256" key="1">
    <source>
        <dbReference type="ARBA" id="ARBA00004202"/>
    </source>
</evidence>
<dbReference type="OrthoDB" id="5296765at2"/>
<dbReference type="Gene3D" id="3.40.50.300">
    <property type="entry name" value="P-loop containing nucleotide triphosphate hydrolases"/>
    <property type="match status" value="1"/>
</dbReference>
<keyword evidence="12" id="KW-1185">Reference proteome</keyword>
<dbReference type="PANTHER" id="PTHR42771">
    <property type="entry name" value="IRON(3+)-HYDROXAMATE IMPORT ATP-BINDING PROTEIN FHUC"/>
    <property type="match status" value="1"/>
</dbReference>
<dbReference type="GO" id="GO:0006826">
    <property type="term" value="P:iron ion transport"/>
    <property type="evidence" value="ECO:0007669"/>
    <property type="project" value="UniProtKB-KW"/>
</dbReference>
<accession>A0A6N7EMB5</accession>
<name>A0A6N7EMB5_9MICO</name>
<dbReference type="PROSITE" id="PS00211">
    <property type="entry name" value="ABC_TRANSPORTER_1"/>
    <property type="match status" value="1"/>
</dbReference>
<dbReference type="SUPFAM" id="SSF52540">
    <property type="entry name" value="P-loop containing nucleoside triphosphate hydrolases"/>
    <property type="match status" value="1"/>
</dbReference>
<keyword evidence="7" id="KW-0408">Iron</keyword>
<dbReference type="PROSITE" id="PS50893">
    <property type="entry name" value="ABC_TRANSPORTER_2"/>
    <property type="match status" value="1"/>
</dbReference>
<dbReference type="RefSeq" id="WP_152195429.1">
    <property type="nucleotide sequence ID" value="NZ_VUKD01000003.1"/>
</dbReference>
<evidence type="ECO:0000256" key="9">
    <source>
        <dbReference type="ARBA" id="ARBA00023136"/>
    </source>
</evidence>
<evidence type="ECO:0000256" key="2">
    <source>
        <dbReference type="ARBA" id="ARBA00022448"/>
    </source>
</evidence>
<keyword evidence="5" id="KW-0547">Nucleotide-binding</keyword>
<sequence>MIRTQALTKRYGRSVVVDGVDLSLSAGGITSIIGANGAGKSTVLSMISRLLDMDGGTVSIDGLDVSRTPSAELAKRMSILRQDNHLAVRLTVQDLVAFGRYPHSRGRLTIEDRRHITAAMDYLNLGPFASRYLDELSGGQRQRAFVAMVLCQDTDYVLLDEPLNNLDMKHAVAMMKLLRRTADELGKTVVVVVHDINFASCYSDHIVAMKDGRVHCQGGPEDVITTEQLREIYDMEVAVETIGGRRIGVYYH</sequence>
<evidence type="ECO:0000256" key="4">
    <source>
        <dbReference type="ARBA" id="ARBA00022496"/>
    </source>
</evidence>
<dbReference type="Pfam" id="PF00005">
    <property type="entry name" value="ABC_tran"/>
    <property type="match status" value="1"/>
</dbReference>
<proteinExistence type="predicted"/>
<dbReference type="Proteomes" id="UP000437709">
    <property type="component" value="Unassembled WGS sequence"/>
</dbReference>
<evidence type="ECO:0000256" key="8">
    <source>
        <dbReference type="ARBA" id="ARBA00023065"/>
    </source>
</evidence>
<dbReference type="SMART" id="SM00382">
    <property type="entry name" value="AAA"/>
    <property type="match status" value="1"/>
</dbReference>
<dbReference type="GO" id="GO:0016887">
    <property type="term" value="F:ATP hydrolysis activity"/>
    <property type="evidence" value="ECO:0007669"/>
    <property type="project" value="InterPro"/>
</dbReference>
<keyword evidence="6 11" id="KW-0067">ATP-binding</keyword>